<name>A0ABY8AQW3_9GAMM</name>
<sequence>MIKITRNEFLAFASIPDIVNAKDVGWFKSKAGDKLGIIMQLTANHKYDYLIYQKDHTKDYILYPNDDDYSSADYDTVYHQLEKKMALPQNQNI</sequence>
<gene>
    <name evidence="1" type="ORF">PXX05_14475</name>
</gene>
<dbReference type="RefSeq" id="WP_275088898.1">
    <property type="nucleotide sequence ID" value="NZ_CP119078.1"/>
</dbReference>
<evidence type="ECO:0000313" key="2">
    <source>
        <dbReference type="Proteomes" id="UP001222087"/>
    </source>
</evidence>
<protein>
    <submittedName>
        <fullName evidence="1">Uncharacterized protein</fullName>
    </submittedName>
</protein>
<organism evidence="1 2">
    <name type="scientific">Legionella cardiaca</name>
    <dbReference type="NCBI Taxonomy" id="1071983"/>
    <lineage>
        <taxon>Bacteria</taxon>
        <taxon>Pseudomonadati</taxon>
        <taxon>Pseudomonadota</taxon>
        <taxon>Gammaproteobacteria</taxon>
        <taxon>Legionellales</taxon>
        <taxon>Legionellaceae</taxon>
        <taxon>Legionella</taxon>
    </lineage>
</organism>
<evidence type="ECO:0000313" key="1">
    <source>
        <dbReference type="EMBL" id="WED43084.1"/>
    </source>
</evidence>
<dbReference type="Proteomes" id="UP001222087">
    <property type="component" value="Chromosome"/>
</dbReference>
<accession>A0ABY8AQW3</accession>
<dbReference type="EMBL" id="CP119078">
    <property type="protein sequence ID" value="WED43084.1"/>
    <property type="molecule type" value="Genomic_DNA"/>
</dbReference>
<keyword evidence="2" id="KW-1185">Reference proteome</keyword>
<proteinExistence type="predicted"/>
<reference evidence="1 2" key="1">
    <citation type="submission" date="2023-02" db="EMBL/GenBank/DDBJ databases">
        <title>Genome Sequence of L. cardiaca H63T.</title>
        <authorList>
            <person name="Lopez A.E."/>
            <person name="Cianciotto N.P."/>
        </authorList>
    </citation>
    <scope>NUCLEOTIDE SEQUENCE [LARGE SCALE GENOMIC DNA]</scope>
    <source>
        <strain evidence="1 2">H63</strain>
    </source>
</reference>